<evidence type="ECO:0000313" key="11">
    <source>
        <dbReference type="EMBL" id="KAG7354554.1"/>
    </source>
</evidence>
<dbReference type="PANTHER" id="PTHR42801:SF4">
    <property type="entry name" value="AHPC_TSA FAMILY PROTEIN"/>
    <property type="match status" value="1"/>
</dbReference>
<organism evidence="11 12">
    <name type="scientific">Nitzschia inconspicua</name>
    <dbReference type="NCBI Taxonomy" id="303405"/>
    <lineage>
        <taxon>Eukaryota</taxon>
        <taxon>Sar</taxon>
        <taxon>Stramenopiles</taxon>
        <taxon>Ochrophyta</taxon>
        <taxon>Bacillariophyta</taxon>
        <taxon>Bacillariophyceae</taxon>
        <taxon>Bacillariophycidae</taxon>
        <taxon>Bacillariales</taxon>
        <taxon>Bacillariaceae</taxon>
        <taxon>Nitzschia</taxon>
    </lineage>
</organism>
<evidence type="ECO:0000259" key="10">
    <source>
        <dbReference type="PROSITE" id="PS51352"/>
    </source>
</evidence>
<evidence type="ECO:0000256" key="4">
    <source>
        <dbReference type="ARBA" id="ARBA00023002"/>
    </source>
</evidence>
<dbReference type="Pfam" id="PF00578">
    <property type="entry name" value="AhpC-TSA"/>
    <property type="match status" value="1"/>
</dbReference>
<dbReference type="EC" id="1.11.1.24" evidence="1"/>
<reference evidence="11" key="1">
    <citation type="journal article" date="2021" name="Sci. Rep.">
        <title>Diploid genomic architecture of Nitzschia inconspicua, an elite biomass production diatom.</title>
        <authorList>
            <person name="Oliver A."/>
            <person name="Podell S."/>
            <person name="Pinowska A."/>
            <person name="Traller J.C."/>
            <person name="Smith S.R."/>
            <person name="McClure R."/>
            <person name="Beliaev A."/>
            <person name="Bohutskyi P."/>
            <person name="Hill E.A."/>
            <person name="Rabines A."/>
            <person name="Zheng H."/>
            <person name="Allen L.Z."/>
            <person name="Kuo A."/>
            <person name="Grigoriev I.V."/>
            <person name="Allen A.E."/>
            <person name="Hazlebeck D."/>
            <person name="Allen E.E."/>
        </authorList>
    </citation>
    <scope>NUCLEOTIDE SEQUENCE</scope>
    <source>
        <strain evidence="11">Hildebrandi</strain>
    </source>
</reference>
<evidence type="ECO:0000256" key="8">
    <source>
        <dbReference type="ARBA" id="ARBA00038489"/>
    </source>
</evidence>
<dbReference type="GO" id="GO:0045454">
    <property type="term" value="P:cell redox homeostasis"/>
    <property type="evidence" value="ECO:0007669"/>
    <property type="project" value="TreeGrafter"/>
</dbReference>
<protein>
    <recommendedName>
        <fullName evidence="1">thioredoxin-dependent peroxiredoxin</fullName>
        <ecNumber evidence="1">1.11.1.24</ecNumber>
    </recommendedName>
    <alternativeName>
        <fullName evidence="7">Thioredoxin peroxidase</fullName>
    </alternativeName>
</protein>
<gene>
    <name evidence="11" type="ORF">IV203_003910</name>
</gene>
<comment type="caution">
    <text evidence="11">The sequence shown here is derived from an EMBL/GenBank/DDBJ whole genome shotgun (WGS) entry which is preliminary data.</text>
</comment>
<evidence type="ECO:0000256" key="6">
    <source>
        <dbReference type="ARBA" id="ARBA00023284"/>
    </source>
</evidence>
<evidence type="ECO:0000256" key="7">
    <source>
        <dbReference type="ARBA" id="ARBA00032824"/>
    </source>
</evidence>
<dbReference type="EMBL" id="JAGRRH010000016">
    <property type="protein sequence ID" value="KAG7354554.1"/>
    <property type="molecule type" value="Genomic_DNA"/>
</dbReference>
<dbReference type="PROSITE" id="PS51352">
    <property type="entry name" value="THIOREDOXIN_2"/>
    <property type="match status" value="1"/>
</dbReference>
<dbReference type="CDD" id="cd03017">
    <property type="entry name" value="PRX_BCP"/>
    <property type="match status" value="1"/>
</dbReference>
<evidence type="ECO:0000256" key="5">
    <source>
        <dbReference type="ARBA" id="ARBA00023157"/>
    </source>
</evidence>
<keyword evidence="6" id="KW-0676">Redox-active center</keyword>
<dbReference type="InterPro" id="IPR000866">
    <property type="entry name" value="AhpC/TSA"/>
</dbReference>
<comment type="catalytic activity">
    <reaction evidence="9">
        <text>a hydroperoxide + [thioredoxin]-dithiol = an alcohol + [thioredoxin]-disulfide + H2O</text>
        <dbReference type="Rhea" id="RHEA:62620"/>
        <dbReference type="Rhea" id="RHEA-COMP:10698"/>
        <dbReference type="Rhea" id="RHEA-COMP:10700"/>
        <dbReference type="ChEBI" id="CHEBI:15377"/>
        <dbReference type="ChEBI" id="CHEBI:29950"/>
        <dbReference type="ChEBI" id="CHEBI:30879"/>
        <dbReference type="ChEBI" id="CHEBI:35924"/>
        <dbReference type="ChEBI" id="CHEBI:50058"/>
        <dbReference type="EC" id="1.11.1.24"/>
    </reaction>
</comment>
<dbReference type="Proteomes" id="UP000693970">
    <property type="component" value="Unassembled WGS sequence"/>
</dbReference>
<proteinExistence type="inferred from homology"/>
<dbReference type="PANTHER" id="PTHR42801">
    <property type="entry name" value="THIOREDOXIN-DEPENDENT PEROXIDE REDUCTASE"/>
    <property type="match status" value="1"/>
</dbReference>
<name>A0A9K3PRF7_9STRA</name>
<evidence type="ECO:0000256" key="3">
    <source>
        <dbReference type="ARBA" id="ARBA00022862"/>
    </source>
</evidence>
<dbReference type="AlphaFoldDB" id="A0A9K3PRF7"/>
<dbReference type="GO" id="GO:0034599">
    <property type="term" value="P:cellular response to oxidative stress"/>
    <property type="evidence" value="ECO:0007669"/>
    <property type="project" value="TreeGrafter"/>
</dbReference>
<dbReference type="InterPro" id="IPR013766">
    <property type="entry name" value="Thioredoxin_domain"/>
</dbReference>
<dbReference type="GO" id="GO:0008379">
    <property type="term" value="F:thioredoxin peroxidase activity"/>
    <property type="evidence" value="ECO:0007669"/>
    <property type="project" value="TreeGrafter"/>
</dbReference>
<evidence type="ECO:0000256" key="2">
    <source>
        <dbReference type="ARBA" id="ARBA00022559"/>
    </source>
</evidence>
<sequence length="224" mass="24101">MLMSARHRFVHPTVIQVLTNCNYYTGSTMKFVSVLVSAAFLVSSTVAFAPVSNTAACRSSSALNLAVGEVAPDFSLQDQNGKIVQRSSINKPLVVYFYPADSTPGCTVQAQGFDSRIQEIRKQYGAEVVGISGQGVESKQKFANELGLSFSILADEGDKVRKQFAVPKAAFGLFPGRVTYVLDKDGVCQLVYDDLVDAASHVDKAAEKLAELKGANKKAFTLFG</sequence>
<dbReference type="InterPro" id="IPR050924">
    <property type="entry name" value="Peroxiredoxin_BCP/PrxQ"/>
</dbReference>
<keyword evidence="5" id="KW-1015">Disulfide bond</keyword>
<keyword evidence="2" id="KW-0575">Peroxidase</keyword>
<evidence type="ECO:0000256" key="1">
    <source>
        <dbReference type="ARBA" id="ARBA00013017"/>
    </source>
</evidence>
<keyword evidence="12" id="KW-1185">Reference proteome</keyword>
<reference evidence="11" key="2">
    <citation type="submission" date="2021-04" db="EMBL/GenBank/DDBJ databases">
        <authorList>
            <person name="Podell S."/>
        </authorList>
    </citation>
    <scope>NUCLEOTIDE SEQUENCE</scope>
    <source>
        <strain evidence="11">Hildebrandi</strain>
    </source>
</reference>
<comment type="similarity">
    <text evidence="8">Belongs to the peroxiredoxin family. BCP/PrxQ subfamily.</text>
</comment>
<evidence type="ECO:0000313" key="12">
    <source>
        <dbReference type="Proteomes" id="UP000693970"/>
    </source>
</evidence>
<accession>A0A9K3PRF7</accession>
<dbReference type="OrthoDB" id="338622at2759"/>
<keyword evidence="3" id="KW-0049">Antioxidant</keyword>
<evidence type="ECO:0000256" key="9">
    <source>
        <dbReference type="ARBA" id="ARBA00049091"/>
    </source>
</evidence>
<dbReference type="GO" id="GO:0005737">
    <property type="term" value="C:cytoplasm"/>
    <property type="evidence" value="ECO:0007669"/>
    <property type="project" value="TreeGrafter"/>
</dbReference>
<keyword evidence="4" id="KW-0560">Oxidoreductase</keyword>
<feature type="domain" description="Thioredoxin" evidence="10">
    <location>
        <begin position="65"/>
        <end position="214"/>
    </location>
</feature>